<dbReference type="SUPFAM" id="SSF54593">
    <property type="entry name" value="Glyoxalase/Bleomycin resistance protein/Dihydroxybiphenyl dioxygenase"/>
    <property type="match status" value="1"/>
</dbReference>
<proteinExistence type="predicted"/>
<sequence>MEYRVEVITLPVSDVDRAVRFYTEQAGFVLDVDYRPHSEFRVVQLTPPGSSCSVQFGVGLTDATPGSVRTTCLVVTDIEAAHRELTGRGLAVGPIRHKTSVGDWQGDYAPGADPDRRDYASFIDFADPDGNTWTVQERGFARA</sequence>
<keyword evidence="3" id="KW-1185">Reference proteome</keyword>
<dbReference type="InterPro" id="IPR004360">
    <property type="entry name" value="Glyas_Fos-R_dOase_dom"/>
</dbReference>
<evidence type="ECO:0000313" key="3">
    <source>
        <dbReference type="Proteomes" id="UP000642748"/>
    </source>
</evidence>
<dbReference type="InterPro" id="IPR029068">
    <property type="entry name" value="Glyas_Bleomycin-R_OHBP_Dase"/>
</dbReference>
<feature type="domain" description="VOC" evidence="1">
    <location>
        <begin position="4"/>
        <end position="138"/>
    </location>
</feature>
<comment type="caution">
    <text evidence="2">The sequence shown here is derived from an EMBL/GenBank/DDBJ whole genome shotgun (WGS) entry which is preliminary data.</text>
</comment>
<organism evidence="2 3">
    <name type="scientific">Rugosimonospora africana</name>
    <dbReference type="NCBI Taxonomy" id="556532"/>
    <lineage>
        <taxon>Bacteria</taxon>
        <taxon>Bacillati</taxon>
        <taxon>Actinomycetota</taxon>
        <taxon>Actinomycetes</taxon>
        <taxon>Micromonosporales</taxon>
        <taxon>Micromonosporaceae</taxon>
        <taxon>Rugosimonospora</taxon>
    </lineage>
</organism>
<dbReference type="AlphaFoldDB" id="A0A8J3QW93"/>
<dbReference type="InterPro" id="IPR037523">
    <property type="entry name" value="VOC_core"/>
</dbReference>
<dbReference type="RefSeq" id="WP_203920537.1">
    <property type="nucleotide sequence ID" value="NZ_BONZ01000049.1"/>
</dbReference>
<dbReference type="EMBL" id="BONZ01000049">
    <property type="protein sequence ID" value="GIH16970.1"/>
    <property type="molecule type" value="Genomic_DNA"/>
</dbReference>
<dbReference type="Gene3D" id="3.10.180.10">
    <property type="entry name" value="2,3-Dihydroxybiphenyl 1,2-Dioxygenase, domain 1"/>
    <property type="match status" value="1"/>
</dbReference>
<evidence type="ECO:0000313" key="2">
    <source>
        <dbReference type="EMBL" id="GIH16970.1"/>
    </source>
</evidence>
<dbReference type="Pfam" id="PF00903">
    <property type="entry name" value="Glyoxalase"/>
    <property type="match status" value="1"/>
</dbReference>
<protein>
    <recommendedName>
        <fullName evidence="1">VOC domain-containing protein</fullName>
    </recommendedName>
</protein>
<evidence type="ECO:0000259" key="1">
    <source>
        <dbReference type="PROSITE" id="PS51819"/>
    </source>
</evidence>
<accession>A0A8J3QW93</accession>
<dbReference type="PANTHER" id="PTHR36437">
    <property type="entry name" value="GLYOXALASE/BLEOMYCIN RESISTANCE PROTEIN/DIOXYGENASE"/>
    <property type="match status" value="1"/>
</dbReference>
<dbReference type="PANTHER" id="PTHR36437:SF2">
    <property type="entry name" value="GLYOXALASE_BLEOMYCIN RESISTANCE PROTEIN_DIOXYGENASE"/>
    <property type="match status" value="1"/>
</dbReference>
<dbReference type="Proteomes" id="UP000642748">
    <property type="component" value="Unassembled WGS sequence"/>
</dbReference>
<reference evidence="2" key="1">
    <citation type="submission" date="2021-01" db="EMBL/GenBank/DDBJ databases">
        <title>Whole genome shotgun sequence of Rugosimonospora africana NBRC 104875.</title>
        <authorList>
            <person name="Komaki H."/>
            <person name="Tamura T."/>
        </authorList>
    </citation>
    <scope>NUCLEOTIDE SEQUENCE</scope>
    <source>
        <strain evidence="2">NBRC 104875</strain>
    </source>
</reference>
<dbReference type="PROSITE" id="PS51819">
    <property type="entry name" value="VOC"/>
    <property type="match status" value="1"/>
</dbReference>
<name>A0A8J3QW93_9ACTN</name>
<gene>
    <name evidence="2" type="ORF">Raf01_51420</name>
</gene>